<proteinExistence type="predicted"/>
<feature type="transmembrane region" description="Helical" evidence="2">
    <location>
        <begin position="59"/>
        <end position="80"/>
    </location>
</feature>
<evidence type="ECO:0000313" key="3">
    <source>
        <dbReference type="EMBL" id="MFC7136102.1"/>
    </source>
</evidence>
<evidence type="ECO:0000256" key="2">
    <source>
        <dbReference type="SAM" id="Phobius"/>
    </source>
</evidence>
<dbReference type="AlphaFoldDB" id="A0ABD5XLR4"/>
<accession>A0ABD5XLR4</accession>
<feature type="compositionally biased region" description="Low complexity" evidence="1">
    <location>
        <begin position="129"/>
        <end position="139"/>
    </location>
</feature>
<sequence>MFTGALVVGTAGLAFTSPGRSPGSIVLGLVGPLCAVWAYGAVLAWVARTRPPRRHHARLAGWLVIGVIPLVVGAVVMQAYSAAVGALDTFSPAAAGGWPAAASCSAPPSASATCAPGCGPPRPRRRTRASSGSSRCSRC</sequence>
<dbReference type="Proteomes" id="UP001596368">
    <property type="component" value="Unassembled WGS sequence"/>
</dbReference>
<name>A0ABD5XLR4_9EURY</name>
<keyword evidence="2" id="KW-0812">Transmembrane</keyword>
<comment type="caution">
    <text evidence="3">The sequence shown here is derived from an EMBL/GenBank/DDBJ whole genome shotgun (WGS) entry which is preliminary data.</text>
</comment>
<gene>
    <name evidence="3" type="ORF">ACFQRB_05160</name>
</gene>
<keyword evidence="2" id="KW-1133">Transmembrane helix</keyword>
<protein>
    <submittedName>
        <fullName evidence="3">Uncharacterized protein</fullName>
    </submittedName>
</protein>
<reference evidence="3 4" key="1">
    <citation type="journal article" date="2019" name="Int. J. Syst. Evol. Microbiol.">
        <title>The Global Catalogue of Microorganisms (GCM) 10K type strain sequencing project: providing services to taxonomists for standard genome sequencing and annotation.</title>
        <authorList>
            <consortium name="The Broad Institute Genomics Platform"/>
            <consortium name="The Broad Institute Genome Sequencing Center for Infectious Disease"/>
            <person name="Wu L."/>
            <person name="Ma J."/>
        </authorList>
    </citation>
    <scope>NUCLEOTIDE SEQUENCE [LARGE SCALE GENOMIC DNA]</scope>
    <source>
        <strain evidence="3 4">DT92</strain>
    </source>
</reference>
<feature type="compositionally biased region" description="Low complexity" evidence="1">
    <location>
        <begin position="96"/>
        <end position="117"/>
    </location>
</feature>
<feature type="region of interest" description="Disordered" evidence="1">
    <location>
        <begin position="96"/>
        <end position="139"/>
    </location>
</feature>
<keyword evidence="2" id="KW-0472">Membrane</keyword>
<feature type="transmembrane region" description="Helical" evidence="2">
    <location>
        <begin position="24"/>
        <end position="47"/>
    </location>
</feature>
<evidence type="ECO:0000313" key="4">
    <source>
        <dbReference type="Proteomes" id="UP001596368"/>
    </source>
</evidence>
<dbReference type="EMBL" id="JBHSZG010000001">
    <property type="protein sequence ID" value="MFC7136102.1"/>
    <property type="molecule type" value="Genomic_DNA"/>
</dbReference>
<keyword evidence="4" id="KW-1185">Reference proteome</keyword>
<organism evidence="3 4">
    <name type="scientific">Halobaculum litoreum</name>
    <dbReference type="NCBI Taxonomy" id="3031998"/>
    <lineage>
        <taxon>Archaea</taxon>
        <taxon>Methanobacteriati</taxon>
        <taxon>Methanobacteriota</taxon>
        <taxon>Stenosarchaea group</taxon>
        <taxon>Halobacteria</taxon>
        <taxon>Halobacteriales</taxon>
        <taxon>Haloferacaceae</taxon>
        <taxon>Halobaculum</taxon>
    </lineage>
</organism>
<evidence type="ECO:0000256" key="1">
    <source>
        <dbReference type="SAM" id="MobiDB-lite"/>
    </source>
</evidence>